<dbReference type="GO" id="GO:0016887">
    <property type="term" value="F:ATP hydrolysis activity"/>
    <property type="evidence" value="ECO:0007669"/>
    <property type="project" value="InterPro"/>
</dbReference>
<dbReference type="GO" id="GO:0022857">
    <property type="term" value="F:transmembrane transporter activity"/>
    <property type="evidence" value="ECO:0007669"/>
    <property type="project" value="TreeGrafter"/>
</dbReference>
<proteinExistence type="predicted"/>
<evidence type="ECO:0000313" key="5">
    <source>
        <dbReference type="EMBL" id="BDE07029.1"/>
    </source>
</evidence>
<dbReference type="Pfam" id="PF00005">
    <property type="entry name" value="ABC_tran"/>
    <property type="match status" value="1"/>
</dbReference>
<dbReference type="KEGG" id="vab:WPS_23050"/>
<feature type="domain" description="ABC transporter" evidence="4">
    <location>
        <begin position="16"/>
        <end position="237"/>
    </location>
</feature>
<dbReference type="SUPFAM" id="SSF52540">
    <property type="entry name" value="P-loop containing nucleoside triphosphate hydrolases"/>
    <property type="match status" value="1"/>
</dbReference>
<dbReference type="PANTHER" id="PTHR24220:SF685">
    <property type="entry name" value="ABC TRANSPORTER RELATED"/>
    <property type="match status" value="1"/>
</dbReference>
<keyword evidence="2" id="KW-0547">Nucleotide-binding</keyword>
<dbReference type="GO" id="GO:0098796">
    <property type="term" value="C:membrane protein complex"/>
    <property type="evidence" value="ECO:0007669"/>
    <property type="project" value="UniProtKB-ARBA"/>
</dbReference>
<dbReference type="Proteomes" id="UP001317532">
    <property type="component" value="Chromosome"/>
</dbReference>
<dbReference type="InterPro" id="IPR003439">
    <property type="entry name" value="ABC_transporter-like_ATP-bd"/>
</dbReference>
<keyword evidence="1" id="KW-0813">Transport</keyword>
<name>A0AAN1XY07_UNVUL</name>
<dbReference type="RefSeq" id="WP_317994647.1">
    <property type="nucleotide sequence ID" value="NZ_AP025523.1"/>
</dbReference>
<evidence type="ECO:0000259" key="4">
    <source>
        <dbReference type="PROSITE" id="PS50893"/>
    </source>
</evidence>
<dbReference type="InterPro" id="IPR015854">
    <property type="entry name" value="ABC_transpr_LolD-like"/>
</dbReference>
<dbReference type="CDD" id="cd03255">
    <property type="entry name" value="ABC_MJ0796_LolCDE_FtsE"/>
    <property type="match status" value="1"/>
</dbReference>
<keyword evidence="6" id="KW-1185">Reference proteome</keyword>
<dbReference type="InterPro" id="IPR017911">
    <property type="entry name" value="MacB-like_ATP-bd"/>
</dbReference>
<dbReference type="InterPro" id="IPR017871">
    <property type="entry name" value="ABC_transporter-like_CS"/>
</dbReference>
<evidence type="ECO:0000256" key="2">
    <source>
        <dbReference type="ARBA" id="ARBA00022741"/>
    </source>
</evidence>
<accession>A0AAN1XY07</accession>
<reference evidence="5 6" key="1">
    <citation type="journal article" date="2022" name="ISME Commun">
        <title>Vulcanimicrobium alpinus gen. nov. sp. nov., the first cultivated representative of the candidate phylum 'Eremiobacterota', is a metabolically versatile aerobic anoxygenic phototroph.</title>
        <authorList>
            <person name="Yabe S."/>
            <person name="Muto K."/>
            <person name="Abe K."/>
            <person name="Yokota A."/>
            <person name="Staudigel H."/>
            <person name="Tebo B.M."/>
        </authorList>
    </citation>
    <scope>NUCLEOTIDE SEQUENCE [LARGE SCALE GENOMIC DNA]</scope>
    <source>
        <strain evidence="5 6">WC8-2</strain>
    </source>
</reference>
<evidence type="ECO:0000256" key="1">
    <source>
        <dbReference type="ARBA" id="ARBA00022448"/>
    </source>
</evidence>
<dbReference type="PROSITE" id="PS00211">
    <property type="entry name" value="ABC_TRANSPORTER_1"/>
    <property type="match status" value="1"/>
</dbReference>
<dbReference type="PANTHER" id="PTHR24220">
    <property type="entry name" value="IMPORT ATP-BINDING PROTEIN"/>
    <property type="match status" value="1"/>
</dbReference>
<dbReference type="AlphaFoldDB" id="A0AAN1XY07"/>
<dbReference type="GO" id="GO:0005524">
    <property type="term" value="F:ATP binding"/>
    <property type="evidence" value="ECO:0007669"/>
    <property type="project" value="UniProtKB-KW"/>
</dbReference>
<organism evidence="5 6">
    <name type="scientific">Vulcanimicrobium alpinum</name>
    <dbReference type="NCBI Taxonomy" id="3016050"/>
    <lineage>
        <taxon>Bacteria</taxon>
        <taxon>Bacillati</taxon>
        <taxon>Vulcanimicrobiota</taxon>
        <taxon>Vulcanimicrobiia</taxon>
        <taxon>Vulcanimicrobiales</taxon>
        <taxon>Vulcanimicrobiaceae</taxon>
        <taxon>Vulcanimicrobium</taxon>
    </lineage>
</organism>
<dbReference type="InterPro" id="IPR003593">
    <property type="entry name" value="AAA+_ATPase"/>
</dbReference>
<keyword evidence="3 5" id="KW-0067">ATP-binding</keyword>
<gene>
    <name evidence="5" type="ORF">WPS_23050</name>
</gene>
<dbReference type="GO" id="GO:0005886">
    <property type="term" value="C:plasma membrane"/>
    <property type="evidence" value="ECO:0007669"/>
    <property type="project" value="TreeGrafter"/>
</dbReference>
<evidence type="ECO:0000256" key="3">
    <source>
        <dbReference type="ARBA" id="ARBA00022840"/>
    </source>
</evidence>
<dbReference type="PROSITE" id="PS50893">
    <property type="entry name" value="ABC_TRANSPORTER_2"/>
    <property type="match status" value="1"/>
</dbReference>
<evidence type="ECO:0000313" key="6">
    <source>
        <dbReference type="Proteomes" id="UP001317532"/>
    </source>
</evidence>
<dbReference type="SMART" id="SM00382">
    <property type="entry name" value="AAA"/>
    <property type="match status" value="1"/>
</dbReference>
<dbReference type="InterPro" id="IPR027417">
    <property type="entry name" value="P-loop_NTPase"/>
</dbReference>
<dbReference type="FunFam" id="3.40.50.300:FF:000032">
    <property type="entry name" value="Export ABC transporter ATP-binding protein"/>
    <property type="match status" value="1"/>
</dbReference>
<dbReference type="Gene3D" id="3.40.50.300">
    <property type="entry name" value="P-loop containing nucleotide triphosphate hydrolases"/>
    <property type="match status" value="1"/>
</dbReference>
<protein>
    <submittedName>
        <fullName evidence="5">Macrolide ABC transporter ATP-binding protein</fullName>
    </submittedName>
</protein>
<dbReference type="EMBL" id="AP025523">
    <property type="protein sequence ID" value="BDE07029.1"/>
    <property type="molecule type" value="Genomic_DNA"/>
</dbReference>
<sequence>MTAEGARAAASAVLPVAVRDVTKTYGSGDEEVHALTGVSLDVRRGEMVALVGPSGCGKSTLLNVIGCVDLPTGGTVAIDGTATGALDDDALTRLRRDRVGTVFQFFNLLPALRVADNVALPLVLQRVPRGEIDGRVAAALASVGLAEKARAFPAQLSGGQMQRVAIARAIVHRPAVLLADEPTGNLDSHTGALVLRLLRGLADSGQAIVMATHSDDAAAMCDRVVHMRDGAMVPAGR</sequence>